<name>A0A249XP26_9CAUD</name>
<reference evidence="1 2" key="1">
    <citation type="submission" date="2017-08" db="EMBL/GenBank/DDBJ databases">
        <authorList>
            <person name="Lee J.T."/>
            <person name="Rodriguez B.O."/>
            <person name="Araradian C.A."/>
            <person name="Abele A.N."/>
            <person name="Bradvica D."/>
            <person name="Santopoalo S.R."/>
            <person name="Estandian L.G."/>
            <person name="Nelson W.B."/>
            <person name="Goodwin E.C."/>
            <person name="Reddi K."/>
            <person name="Moberg-Parker J."/>
            <person name="Garlena R.A."/>
            <person name="Russell D.A."/>
            <person name="Pope W.H."/>
            <person name="Jacobs-Sera D."/>
            <person name="Hendrix R.W."/>
            <person name="Hatfull G.F."/>
        </authorList>
    </citation>
    <scope>NUCLEOTIDE SEQUENCE [LARGE SCALE GENOMIC DNA]</scope>
</reference>
<dbReference type="EMBL" id="MF668270">
    <property type="protein sequence ID" value="ASZ72924.1"/>
    <property type="molecule type" value="Genomic_DNA"/>
</dbReference>
<evidence type="ECO:0000313" key="2">
    <source>
        <dbReference type="Proteomes" id="UP000223506"/>
    </source>
</evidence>
<proteinExistence type="predicted"/>
<keyword evidence="2" id="KW-1185">Reference proteome</keyword>
<organism evidence="1 2">
    <name type="scientific">Mycobacterium phage Emma</name>
    <dbReference type="NCBI Taxonomy" id="2027893"/>
    <lineage>
        <taxon>Viruses</taxon>
        <taxon>Duplodnaviria</taxon>
        <taxon>Heunggongvirae</taxon>
        <taxon>Uroviricota</taxon>
        <taxon>Caudoviricetes</taxon>
        <taxon>Gracegardnervirinae</taxon>
        <taxon>Cheoctovirus</taxon>
        <taxon>Cheoctovirus emma</taxon>
    </lineage>
</organism>
<sequence>MVIKNFRKPNSPVKHYTVDEQVTLCGQNARMGARWSNSEAGTDARLWRTCAKCDSNLKEMKK</sequence>
<accession>A0A249XP26</accession>
<protein>
    <submittedName>
        <fullName evidence="1">Uncharacterized protein</fullName>
    </submittedName>
</protein>
<dbReference type="Proteomes" id="UP000223506">
    <property type="component" value="Segment"/>
</dbReference>
<evidence type="ECO:0000313" key="1">
    <source>
        <dbReference type="EMBL" id="ASZ72924.1"/>
    </source>
</evidence>
<gene>
    <name evidence="1" type="ORF">SEA_EMMA_43</name>
</gene>